<evidence type="ECO:0000313" key="2">
    <source>
        <dbReference type="Proteomes" id="UP000286392"/>
    </source>
</evidence>
<gene>
    <name evidence="1" type="ORF">DW043_07895</name>
</gene>
<reference evidence="1 2" key="1">
    <citation type="submission" date="2018-08" db="EMBL/GenBank/DDBJ databases">
        <title>A genome reference for cultivated species of the human gut microbiota.</title>
        <authorList>
            <person name="Zou Y."/>
            <person name="Xue W."/>
            <person name="Luo G."/>
        </authorList>
    </citation>
    <scope>NUCLEOTIDE SEQUENCE [LARGE SCALE GENOMIC DNA]</scope>
    <source>
        <strain evidence="1 2">AF39-8AT</strain>
    </source>
</reference>
<dbReference type="Proteomes" id="UP000286392">
    <property type="component" value="Unassembled WGS sequence"/>
</dbReference>
<proteinExistence type="predicted"/>
<dbReference type="EMBL" id="QROB01000009">
    <property type="protein sequence ID" value="RHK88493.1"/>
    <property type="molecule type" value="Genomic_DNA"/>
</dbReference>
<comment type="caution">
    <text evidence="1">The sequence shown here is derived from an EMBL/GenBank/DDBJ whole genome shotgun (WGS) entry which is preliminary data.</text>
</comment>
<name>A0AB73Z8L6_PHOVU</name>
<organism evidence="1 2">
    <name type="scientific">Phocaeicola vulgatus</name>
    <name type="common">Bacteroides vulgatus</name>
    <dbReference type="NCBI Taxonomy" id="821"/>
    <lineage>
        <taxon>Bacteria</taxon>
        <taxon>Pseudomonadati</taxon>
        <taxon>Bacteroidota</taxon>
        <taxon>Bacteroidia</taxon>
        <taxon>Bacteroidales</taxon>
        <taxon>Bacteroidaceae</taxon>
        <taxon>Phocaeicola</taxon>
    </lineage>
</organism>
<protein>
    <submittedName>
        <fullName evidence="1">Uncharacterized protein</fullName>
    </submittedName>
</protein>
<evidence type="ECO:0000313" key="1">
    <source>
        <dbReference type="EMBL" id="RHK88493.1"/>
    </source>
</evidence>
<accession>A0AB73Z8L6</accession>
<dbReference type="RefSeq" id="WP_118356290.1">
    <property type="nucleotide sequence ID" value="NZ_CAXSLB010000001.1"/>
</dbReference>
<dbReference type="AlphaFoldDB" id="A0AB73Z8L6"/>
<sequence length="125" mass="13841">MKNGNIFSIAAQLGWTASAQYKEGRLFFDFQRKTLSGVPFTFTAEMKDGKVCNLVKEIESFVDAIEPETCASEWVVRSGAVAPSRFRQAVSDMDAIRTEAWLLACQLAEADGKSVLAGLPWSQWN</sequence>